<dbReference type="SUPFAM" id="SSF55874">
    <property type="entry name" value="ATPase domain of HSP90 chaperone/DNA topoisomerase II/histidine kinase"/>
    <property type="match status" value="1"/>
</dbReference>
<dbReference type="PROSITE" id="PS50109">
    <property type="entry name" value="HIS_KIN"/>
    <property type="match status" value="1"/>
</dbReference>
<evidence type="ECO:0000259" key="21">
    <source>
        <dbReference type="PROSITE" id="PS50894"/>
    </source>
</evidence>
<keyword evidence="6" id="KW-0808">Transferase</keyword>
<dbReference type="CDD" id="cd17546">
    <property type="entry name" value="REC_hyHK_CKI1_RcsC-like"/>
    <property type="match status" value="1"/>
</dbReference>
<evidence type="ECO:0000256" key="1">
    <source>
        <dbReference type="ARBA" id="ARBA00000085"/>
    </source>
</evidence>
<dbReference type="Pfam" id="PF00072">
    <property type="entry name" value="Response_reg"/>
    <property type="match status" value="1"/>
</dbReference>
<feature type="transmembrane region" description="Helical" evidence="18">
    <location>
        <begin position="83"/>
        <end position="106"/>
    </location>
</feature>
<dbReference type="InterPro" id="IPR001789">
    <property type="entry name" value="Sig_transdc_resp-reg_receiver"/>
</dbReference>
<name>A0A975B7E5_9BACT</name>
<dbReference type="InterPro" id="IPR004358">
    <property type="entry name" value="Sig_transdc_His_kin-like_C"/>
</dbReference>
<organism evidence="22 23">
    <name type="scientific">Desulfonema limicola</name>
    <dbReference type="NCBI Taxonomy" id="45656"/>
    <lineage>
        <taxon>Bacteria</taxon>
        <taxon>Pseudomonadati</taxon>
        <taxon>Thermodesulfobacteriota</taxon>
        <taxon>Desulfobacteria</taxon>
        <taxon>Desulfobacterales</taxon>
        <taxon>Desulfococcaceae</taxon>
        <taxon>Desulfonema</taxon>
    </lineage>
</organism>
<evidence type="ECO:0000256" key="6">
    <source>
        <dbReference type="ARBA" id="ARBA00022679"/>
    </source>
</evidence>
<feature type="domain" description="HPt" evidence="21">
    <location>
        <begin position="553"/>
        <end position="645"/>
    </location>
</feature>
<keyword evidence="10" id="KW-0067">ATP-binding</keyword>
<dbReference type="PANTHER" id="PTHR45339">
    <property type="entry name" value="HYBRID SIGNAL TRANSDUCTION HISTIDINE KINASE J"/>
    <property type="match status" value="1"/>
</dbReference>
<feature type="modified residue" description="4-aspartylphosphate" evidence="17">
    <location>
        <position position="438"/>
    </location>
</feature>
<evidence type="ECO:0000256" key="5">
    <source>
        <dbReference type="ARBA" id="ARBA00022553"/>
    </source>
</evidence>
<keyword evidence="12" id="KW-0902">Two-component regulatory system</keyword>
<dbReference type="SUPFAM" id="SSF52172">
    <property type="entry name" value="CheY-like"/>
    <property type="match status" value="1"/>
</dbReference>
<accession>A0A975B7E5</accession>
<evidence type="ECO:0000256" key="4">
    <source>
        <dbReference type="ARBA" id="ARBA00022475"/>
    </source>
</evidence>
<protein>
    <recommendedName>
        <fullName evidence="15">Sensory/regulatory protein RpfC</fullName>
        <ecNumber evidence="3">2.7.13.3</ecNumber>
    </recommendedName>
</protein>
<evidence type="ECO:0000256" key="2">
    <source>
        <dbReference type="ARBA" id="ARBA00004651"/>
    </source>
</evidence>
<keyword evidence="13 18" id="KW-0472">Membrane</keyword>
<evidence type="ECO:0000256" key="11">
    <source>
        <dbReference type="ARBA" id="ARBA00022989"/>
    </source>
</evidence>
<keyword evidence="9 22" id="KW-0418">Kinase</keyword>
<dbReference type="Pfam" id="PF01627">
    <property type="entry name" value="Hpt"/>
    <property type="match status" value="1"/>
</dbReference>
<reference evidence="22" key="1">
    <citation type="journal article" date="2021" name="Microb. Physiol.">
        <title>Proteogenomic Insights into the Physiology of Marine, Sulfate-Reducing, Filamentous Desulfonema limicola and Desulfonema magnum.</title>
        <authorList>
            <person name="Schnaars V."/>
            <person name="Wohlbrand L."/>
            <person name="Scheve S."/>
            <person name="Hinrichs C."/>
            <person name="Reinhardt R."/>
            <person name="Rabus R."/>
        </authorList>
    </citation>
    <scope>NUCLEOTIDE SEQUENCE</scope>
    <source>
        <strain evidence="22">5ac10</strain>
    </source>
</reference>
<keyword evidence="5 17" id="KW-0597">Phosphoprotein</keyword>
<evidence type="ECO:0000313" key="23">
    <source>
        <dbReference type="Proteomes" id="UP000663720"/>
    </source>
</evidence>
<dbReference type="EC" id="2.7.13.3" evidence="3"/>
<keyword evidence="7 18" id="KW-0812">Transmembrane</keyword>
<dbReference type="FunFam" id="1.10.287.130:FF:000002">
    <property type="entry name" value="Two-component osmosensing histidine kinase"/>
    <property type="match status" value="1"/>
</dbReference>
<dbReference type="SUPFAM" id="SSF47226">
    <property type="entry name" value="Histidine-containing phosphotransfer domain, HPT domain"/>
    <property type="match status" value="1"/>
</dbReference>
<dbReference type="SMART" id="SM00448">
    <property type="entry name" value="REC"/>
    <property type="match status" value="1"/>
</dbReference>
<evidence type="ECO:0000256" key="17">
    <source>
        <dbReference type="PROSITE-ProRule" id="PRU00169"/>
    </source>
</evidence>
<dbReference type="InterPro" id="IPR008207">
    <property type="entry name" value="Sig_transdc_His_kin_Hpt_dom"/>
</dbReference>
<dbReference type="PRINTS" id="PR00344">
    <property type="entry name" value="BCTRLSENSOR"/>
</dbReference>
<keyword evidence="4" id="KW-1003">Cell membrane</keyword>
<dbReference type="EMBL" id="CP061799">
    <property type="protein sequence ID" value="QTA80163.1"/>
    <property type="molecule type" value="Genomic_DNA"/>
</dbReference>
<dbReference type="PANTHER" id="PTHR45339:SF1">
    <property type="entry name" value="HYBRID SIGNAL TRANSDUCTION HISTIDINE KINASE J"/>
    <property type="match status" value="1"/>
</dbReference>
<keyword evidence="8" id="KW-0547">Nucleotide-binding</keyword>
<dbReference type="Gene3D" id="3.40.50.2300">
    <property type="match status" value="1"/>
</dbReference>
<evidence type="ECO:0000256" key="12">
    <source>
        <dbReference type="ARBA" id="ARBA00023012"/>
    </source>
</evidence>
<dbReference type="InterPro" id="IPR036641">
    <property type="entry name" value="HPT_dom_sf"/>
</dbReference>
<feature type="domain" description="Histidine kinase" evidence="19">
    <location>
        <begin position="132"/>
        <end position="353"/>
    </location>
</feature>
<dbReference type="Gene3D" id="1.10.287.130">
    <property type="match status" value="1"/>
</dbReference>
<dbReference type="Gene3D" id="3.30.565.10">
    <property type="entry name" value="Histidine kinase-like ATPase, C-terminal domain"/>
    <property type="match status" value="1"/>
</dbReference>
<evidence type="ECO:0000256" key="15">
    <source>
        <dbReference type="ARBA" id="ARBA00068150"/>
    </source>
</evidence>
<dbReference type="InterPro" id="IPR005467">
    <property type="entry name" value="His_kinase_dom"/>
</dbReference>
<evidence type="ECO:0000256" key="14">
    <source>
        <dbReference type="ARBA" id="ARBA00064003"/>
    </source>
</evidence>
<evidence type="ECO:0000256" key="10">
    <source>
        <dbReference type="ARBA" id="ARBA00022840"/>
    </source>
</evidence>
<evidence type="ECO:0000256" key="18">
    <source>
        <dbReference type="SAM" id="Phobius"/>
    </source>
</evidence>
<evidence type="ECO:0000259" key="20">
    <source>
        <dbReference type="PROSITE" id="PS50110"/>
    </source>
</evidence>
<dbReference type="Gene3D" id="1.20.120.160">
    <property type="entry name" value="HPT domain"/>
    <property type="match status" value="1"/>
</dbReference>
<dbReference type="InterPro" id="IPR036890">
    <property type="entry name" value="HATPase_C_sf"/>
</dbReference>
<sequence>MQNILYYKDSLSQEDQSLPSKQKKGTKMKDICQKGFMGFLVRYQMIFIGICLAVSYCLIQSFLEVFPPKEDFFYSLTGLNIGSVWVNRLIVLCLFLIFGSHAHYYMNQIELAMHDKYIAESANKAKSKFLAHMSHEIRTPMNGIIGMTELLLDTELDVKQRDYVQTTQTCADSLLNIINDILDFSKIESGKIELESIDFNIHTLLKNINDILIVMADNKGLKFSIIIEPEVPVKINGDPERLRQIIMNLAGNAIKFTKSGEVIIKVSMEKEYKDKISLYFTVSDTGIGIPSDRQDRLFKSFSQVDASTTREYGGTGLGLAISKHLAEIMGGRIGVKSRIGKGTIFWFTAVCSKTHIQYPDDLDIQDLNRIDEKSSFKQIQSVKDNEQIRILVAEDNLVNQKLVKTILEKNGFYVDLVLNGREAVNYVKNDFYHLVLMDINMPEMDGLTATKIIRNQLNNKNIPIIALTAHALEDELKQCVNEGMNDFITKPIQTPKLIETINKYLNQQKTSQKTSQKISIDSEVLPSDSQNKEFRNNKYIFNREELLERLEGDEEFLEELLTIFLEESSINLEMLQDAADNNDVNAVEKKAHIIKGSSANMSASGIRDAAFKIELTAKNGSLENIDILIKNLKSEYENLKNQLPA</sequence>
<dbReference type="SMART" id="SM00387">
    <property type="entry name" value="HATPase_c"/>
    <property type="match status" value="1"/>
</dbReference>
<dbReference type="InterPro" id="IPR011006">
    <property type="entry name" value="CheY-like_superfamily"/>
</dbReference>
<dbReference type="KEGG" id="dli:dnl_24550"/>
<evidence type="ECO:0000313" key="22">
    <source>
        <dbReference type="EMBL" id="QTA80163.1"/>
    </source>
</evidence>
<feature type="transmembrane region" description="Helical" evidence="18">
    <location>
        <begin position="43"/>
        <end position="63"/>
    </location>
</feature>
<feature type="modified residue" description="Phosphohistidine" evidence="16">
    <location>
        <position position="592"/>
    </location>
</feature>
<feature type="domain" description="Response regulatory" evidence="20">
    <location>
        <begin position="389"/>
        <end position="505"/>
    </location>
</feature>
<dbReference type="InterPro" id="IPR003594">
    <property type="entry name" value="HATPase_dom"/>
</dbReference>
<dbReference type="GO" id="GO:0005524">
    <property type="term" value="F:ATP binding"/>
    <property type="evidence" value="ECO:0007669"/>
    <property type="project" value="UniProtKB-KW"/>
</dbReference>
<dbReference type="InterPro" id="IPR003661">
    <property type="entry name" value="HisK_dim/P_dom"/>
</dbReference>
<evidence type="ECO:0000256" key="13">
    <source>
        <dbReference type="ARBA" id="ARBA00023136"/>
    </source>
</evidence>
<gene>
    <name evidence="22" type="ORF">dnl_24550</name>
</gene>
<dbReference type="SUPFAM" id="SSF47384">
    <property type="entry name" value="Homodimeric domain of signal transducing histidine kinase"/>
    <property type="match status" value="1"/>
</dbReference>
<evidence type="ECO:0000256" key="7">
    <source>
        <dbReference type="ARBA" id="ARBA00022692"/>
    </source>
</evidence>
<evidence type="ECO:0000256" key="16">
    <source>
        <dbReference type="PROSITE-ProRule" id="PRU00110"/>
    </source>
</evidence>
<dbReference type="Pfam" id="PF02518">
    <property type="entry name" value="HATPase_c"/>
    <property type="match status" value="1"/>
</dbReference>
<dbReference type="Pfam" id="PF00512">
    <property type="entry name" value="HisKA"/>
    <property type="match status" value="1"/>
</dbReference>
<dbReference type="InterPro" id="IPR036097">
    <property type="entry name" value="HisK_dim/P_sf"/>
</dbReference>
<proteinExistence type="predicted"/>
<dbReference type="CDD" id="cd00082">
    <property type="entry name" value="HisKA"/>
    <property type="match status" value="1"/>
</dbReference>
<keyword evidence="11 18" id="KW-1133">Transmembrane helix</keyword>
<evidence type="ECO:0000256" key="3">
    <source>
        <dbReference type="ARBA" id="ARBA00012438"/>
    </source>
</evidence>
<dbReference type="PROSITE" id="PS50894">
    <property type="entry name" value="HPT"/>
    <property type="match status" value="1"/>
</dbReference>
<dbReference type="PROSITE" id="PS50110">
    <property type="entry name" value="RESPONSE_REGULATORY"/>
    <property type="match status" value="1"/>
</dbReference>
<dbReference type="CDD" id="cd16922">
    <property type="entry name" value="HATPase_EvgS-ArcB-TorS-like"/>
    <property type="match status" value="1"/>
</dbReference>
<dbReference type="Proteomes" id="UP000663720">
    <property type="component" value="Chromosome"/>
</dbReference>
<dbReference type="GO" id="GO:0005886">
    <property type="term" value="C:plasma membrane"/>
    <property type="evidence" value="ECO:0007669"/>
    <property type="project" value="UniProtKB-SubCell"/>
</dbReference>
<comment type="catalytic activity">
    <reaction evidence="1">
        <text>ATP + protein L-histidine = ADP + protein N-phospho-L-histidine.</text>
        <dbReference type="EC" id="2.7.13.3"/>
    </reaction>
</comment>
<comment type="subcellular location">
    <subcellularLocation>
        <location evidence="2">Cell membrane</location>
        <topology evidence="2">Multi-pass membrane protein</topology>
    </subcellularLocation>
</comment>
<dbReference type="GO" id="GO:0000155">
    <property type="term" value="F:phosphorelay sensor kinase activity"/>
    <property type="evidence" value="ECO:0007669"/>
    <property type="project" value="InterPro"/>
</dbReference>
<comment type="subunit">
    <text evidence="14">At low DSF concentrations, interacts with RpfF.</text>
</comment>
<keyword evidence="23" id="KW-1185">Reference proteome</keyword>
<dbReference type="AlphaFoldDB" id="A0A975B7E5"/>
<dbReference type="SMART" id="SM00388">
    <property type="entry name" value="HisKA"/>
    <property type="match status" value="1"/>
</dbReference>
<evidence type="ECO:0000259" key="19">
    <source>
        <dbReference type="PROSITE" id="PS50109"/>
    </source>
</evidence>
<evidence type="ECO:0000256" key="8">
    <source>
        <dbReference type="ARBA" id="ARBA00022741"/>
    </source>
</evidence>
<dbReference type="FunFam" id="3.30.565.10:FF:000010">
    <property type="entry name" value="Sensor histidine kinase RcsC"/>
    <property type="match status" value="1"/>
</dbReference>
<evidence type="ECO:0000256" key="9">
    <source>
        <dbReference type="ARBA" id="ARBA00022777"/>
    </source>
</evidence>